<dbReference type="InterPro" id="IPR002781">
    <property type="entry name" value="TM_pro_TauE-like"/>
</dbReference>
<dbReference type="Proteomes" id="UP000317763">
    <property type="component" value="Unassembled WGS sequence"/>
</dbReference>
<name>A0A554XAH9_9BURK</name>
<keyword evidence="5" id="KW-1003">Cell membrane</keyword>
<feature type="transmembrane region" description="Helical" evidence="5">
    <location>
        <begin position="42"/>
        <end position="63"/>
    </location>
</feature>
<feature type="transmembrane region" description="Helical" evidence="5">
    <location>
        <begin position="242"/>
        <end position="264"/>
    </location>
</feature>
<sequence length="270" mass="27951">MIEWAYVAGGAVVGFIVGLTGVGGGSLMTPLLLYGFGVSPSVAVGTDLLFAGLTKGVGVWSFARRGLVPWRVVRDLGGASVAGVAAMLLVLHTVGAASKEVEQAIRVALGVMLLLTAMATAIKVMQAGWRWRATPAPVLPPADDETAQRPRWRWAPWGFGAAIGALVVLTSVGAGAVGVVALMAIYPRLPMARVVAADVTYAVPVTLIAGLGHAALLGTVDWALLGWLLLGSWPGIWLGSRLVQHAPVAWLRTALSAMLGWVGIKLLGVV</sequence>
<dbReference type="RefSeq" id="WP_143897658.1">
    <property type="nucleotide sequence ID" value="NZ_CP083911.1"/>
</dbReference>
<accession>A0A554XAH9</accession>
<evidence type="ECO:0000256" key="2">
    <source>
        <dbReference type="ARBA" id="ARBA00022692"/>
    </source>
</evidence>
<feature type="transmembrane region" description="Helical" evidence="5">
    <location>
        <begin position="159"/>
        <end position="186"/>
    </location>
</feature>
<comment type="caution">
    <text evidence="6">The sequence shown here is derived from an EMBL/GenBank/DDBJ whole genome shotgun (WGS) entry which is preliminary data.</text>
</comment>
<protein>
    <recommendedName>
        <fullName evidence="5">Probable membrane transporter protein</fullName>
    </recommendedName>
</protein>
<evidence type="ECO:0000256" key="1">
    <source>
        <dbReference type="ARBA" id="ARBA00004141"/>
    </source>
</evidence>
<reference evidence="6 7" key="1">
    <citation type="submission" date="2019-07" db="EMBL/GenBank/DDBJ databases">
        <title>Tepidimonas taiwanensis I1-1 draft genome.</title>
        <authorList>
            <person name="Da Costa M.S."/>
            <person name="Froufe H.J.C."/>
            <person name="Egas C."/>
            <person name="Albuquerque L."/>
        </authorList>
    </citation>
    <scope>NUCLEOTIDE SEQUENCE [LARGE SCALE GENOMIC DNA]</scope>
    <source>
        <strain evidence="6 7">I1-1</strain>
    </source>
</reference>
<keyword evidence="3 5" id="KW-1133">Transmembrane helix</keyword>
<proteinExistence type="inferred from homology"/>
<dbReference type="InterPro" id="IPR051598">
    <property type="entry name" value="TSUP/Inactive_protease-like"/>
</dbReference>
<dbReference type="EMBL" id="VJOM01000007">
    <property type="protein sequence ID" value="TSE32828.1"/>
    <property type="molecule type" value="Genomic_DNA"/>
</dbReference>
<dbReference type="PANTHER" id="PTHR43701">
    <property type="entry name" value="MEMBRANE TRANSPORTER PROTEIN MJ0441-RELATED"/>
    <property type="match status" value="1"/>
</dbReference>
<evidence type="ECO:0000256" key="4">
    <source>
        <dbReference type="ARBA" id="ARBA00023136"/>
    </source>
</evidence>
<dbReference type="PANTHER" id="PTHR43701:SF2">
    <property type="entry name" value="MEMBRANE TRANSPORTER PROTEIN YJNA-RELATED"/>
    <property type="match status" value="1"/>
</dbReference>
<evidence type="ECO:0000313" key="7">
    <source>
        <dbReference type="Proteomes" id="UP000317763"/>
    </source>
</evidence>
<comment type="similarity">
    <text evidence="5">Belongs to the 4-toluene sulfonate uptake permease (TSUP) (TC 2.A.102) family.</text>
</comment>
<keyword evidence="7" id="KW-1185">Reference proteome</keyword>
<feature type="transmembrane region" description="Helical" evidence="5">
    <location>
        <begin position="75"/>
        <end position="97"/>
    </location>
</feature>
<dbReference type="Pfam" id="PF01925">
    <property type="entry name" value="TauE"/>
    <property type="match status" value="1"/>
</dbReference>
<feature type="transmembrane region" description="Helical" evidence="5">
    <location>
        <begin position="12"/>
        <end position="36"/>
    </location>
</feature>
<dbReference type="STRING" id="307486.GCA_000807215_01379"/>
<dbReference type="AlphaFoldDB" id="A0A554XAH9"/>
<dbReference type="GO" id="GO:0005886">
    <property type="term" value="C:plasma membrane"/>
    <property type="evidence" value="ECO:0007669"/>
    <property type="project" value="UniProtKB-SubCell"/>
</dbReference>
<dbReference type="OrthoDB" id="5189995at2"/>
<keyword evidence="4 5" id="KW-0472">Membrane</keyword>
<feature type="transmembrane region" description="Helical" evidence="5">
    <location>
        <begin position="103"/>
        <end position="122"/>
    </location>
</feature>
<evidence type="ECO:0000256" key="5">
    <source>
        <dbReference type="RuleBase" id="RU363041"/>
    </source>
</evidence>
<keyword evidence="2 5" id="KW-0812">Transmembrane</keyword>
<gene>
    <name evidence="6" type="ORF">Ttaiw_00936</name>
</gene>
<organism evidence="6 7">
    <name type="scientific">Tepidimonas taiwanensis</name>
    <dbReference type="NCBI Taxonomy" id="307486"/>
    <lineage>
        <taxon>Bacteria</taxon>
        <taxon>Pseudomonadati</taxon>
        <taxon>Pseudomonadota</taxon>
        <taxon>Betaproteobacteria</taxon>
        <taxon>Burkholderiales</taxon>
        <taxon>Tepidimonas</taxon>
    </lineage>
</organism>
<comment type="subcellular location">
    <subcellularLocation>
        <location evidence="5">Cell membrane</location>
        <topology evidence="5">Multi-pass membrane protein</topology>
    </subcellularLocation>
    <subcellularLocation>
        <location evidence="1">Membrane</location>
        <topology evidence="1">Multi-pass membrane protein</topology>
    </subcellularLocation>
</comment>
<evidence type="ECO:0000256" key="3">
    <source>
        <dbReference type="ARBA" id="ARBA00022989"/>
    </source>
</evidence>
<evidence type="ECO:0000313" key="6">
    <source>
        <dbReference type="EMBL" id="TSE32828.1"/>
    </source>
</evidence>